<keyword evidence="4 9" id="KW-0732">Signal</keyword>
<dbReference type="InterPro" id="IPR016147">
    <property type="entry name" value="Pili_assmbl_chaperone_N"/>
</dbReference>
<dbReference type="InterPro" id="IPR036316">
    <property type="entry name" value="Pili_assmbl_chap_C_dom_sf"/>
</dbReference>
<sequence length="249" mass="27984">MLINKQLFKYLAVAGCLIAPGLAPQAAISLDRTRVIFNGENKSLSLSIRNDNKELPFLAQSWIENDQQKKVTGPLIVLPPLQRLEPTSGGQVKILKSAEVEQLPKDRETLFYFNLREVPPRAETSNTMQIALQTKVKLFYRPANIAPERGDIWQERLTVKKNARGFTIENPTPYYITINEIVDASNTRGETDFSPIMLAPFSAQEVVPDGKVAQPVLTYINDFGGYHQLKYRCDASTCQLNKEATKSDK</sequence>
<dbReference type="InterPro" id="IPR050643">
    <property type="entry name" value="Periplasmic_pilus_chap"/>
</dbReference>
<comment type="similarity">
    <text evidence="2 8">Belongs to the periplasmic pilus chaperone family.</text>
</comment>
<evidence type="ECO:0000256" key="6">
    <source>
        <dbReference type="ARBA" id="ARBA00023186"/>
    </source>
</evidence>
<dbReference type="EMBL" id="CP071706">
    <property type="protein sequence ID" value="KDO00464.1"/>
    <property type="molecule type" value="Genomic_DNA"/>
</dbReference>
<evidence type="ECO:0000256" key="8">
    <source>
        <dbReference type="RuleBase" id="RU003918"/>
    </source>
</evidence>
<dbReference type="Gene3D" id="2.60.40.10">
    <property type="entry name" value="Immunoglobulins"/>
    <property type="match status" value="2"/>
</dbReference>
<reference evidence="12 13" key="1">
    <citation type="journal article" date="2014" name="Genome Announc.">
        <title>Genome Sequence of Pseudomonas sp. Strain P482, a Tomato Rhizosphere Isolate with Broad-Spectrum Antimicrobial Activity.</title>
        <authorList>
            <person name="Krzyzanowska D.M."/>
            <person name="Ossowicki A."/>
            <person name="Jafra S."/>
        </authorList>
    </citation>
    <scope>NUCLEOTIDE SEQUENCE [LARGE SCALE GENOMIC DNA]</scope>
    <source>
        <strain evidence="12 13">P482</strain>
    </source>
</reference>
<keyword evidence="7" id="KW-0393">Immunoglobulin domain</keyword>
<dbReference type="KEGG" id="pdw:BV82_1558"/>
<keyword evidence="3" id="KW-1029">Fimbrium biogenesis</keyword>
<evidence type="ECO:0000313" key="13">
    <source>
        <dbReference type="Proteomes" id="UP000027121"/>
    </source>
</evidence>
<evidence type="ECO:0000256" key="1">
    <source>
        <dbReference type="ARBA" id="ARBA00004418"/>
    </source>
</evidence>
<feature type="domain" description="Pili assembly chaperone C-terminal" evidence="11">
    <location>
        <begin position="168"/>
        <end position="227"/>
    </location>
</feature>
<gene>
    <name evidence="12" type="ORF">BV82_1558</name>
</gene>
<name>A0AAP0SJE8_9PSED</name>
<dbReference type="Pfam" id="PF00345">
    <property type="entry name" value="PapD_N"/>
    <property type="match status" value="1"/>
</dbReference>
<dbReference type="PANTHER" id="PTHR30251:SF5">
    <property type="entry name" value="FIMBRIAL CHAPARONE PROTEIN"/>
    <property type="match status" value="1"/>
</dbReference>
<dbReference type="Pfam" id="PF02753">
    <property type="entry name" value="PapD_C"/>
    <property type="match status" value="1"/>
</dbReference>
<proteinExistence type="inferred from homology"/>
<dbReference type="FunFam" id="2.60.40.10:FF:000458">
    <property type="entry name" value="Molecular chaperone FimC"/>
    <property type="match status" value="1"/>
</dbReference>
<dbReference type="Proteomes" id="UP000027121">
    <property type="component" value="Chromosome"/>
</dbReference>
<feature type="signal peptide" evidence="9">
    <location>
        <begin position="1"/>
        <end position="26"/>
    </location>
</feature>
<organism evidence="12 13">
    <name type="scientific">Pseudomonas donghuensis</name>
    <dbReference type="NCBI Taxonomy" id="1163398"/>
    <lineage>
        <taxon>Bacteria</taxon>
        <taxon>Pseudomonadati</taxon>
        <taxon>Pseudomonadota</taxon>
        <taxon>Gammaproteobacteria</taxon>
        <taxon>Pseudomonadales</taxon>
        <taxon>Pseudomonadaceae</taxon>
        <taxon>Pseudomonas</taxon>
    </lineage>
</organism>
<dbReference type="InterPro" id="IPR008962">
    <property type="entry name" value="PapD-like_sf"/>
</dbReference>
<evidence type="ECO:0000256" key="9">
    <source>
        <dbReference type="SAM" id="SignalP"/>
    </source>
</evidence>
<evidence type="ECO:0000313" key="12">
    <source>
        <dbReference type="EMBL" id="KDO00464.1"/>
    </source>
</evidence>
<dbReference type="InterPro" id="IPR016148">
    <property type="entry name" value="Pili_assmbl_chaperone_C"/>
</dbReference>
<evidence type="ECO:0000256" key="5">
    <source>
        <dbReference type="ARBA" id="ARBA00022764"/>
    </source>
</evidence>
<reference evidence="12 13" key="2">
    <citation type="journal article" date="2016" name="Front. Microbiol.">
        <title>When Genome-Based Approach Meets the 'Old but Good': Revealing Genes Involved in the Antibacterial Activity of Pseudomonas sp. P482 against Soft Rot Pathogens.</title>
        <authorList>
            <person name="Krzyzanowska D.M."/>
            <person name="Ossowicki A."/>
            <person name="Rajewska M."/>
            <person name="Maciag T."/>
            <person name="Jablonska M."/>
            <person name="Obuchowski M."/>
            <person name="Heeb S."/>
            <person name="Jafra S."/>
        </authorList>
    </citation>
    <scope>NUCLEOTIDE SEQUENCE [LARGE SCALE GENOMIC DNA]</scope>
    <source>
        <strain evidence="12 13">P482</strain>
    </source>
</reference>
<accession>A0AAP0SJE8</accession>
<dbReference type="InterPro" id="IPR001829">
    <property type="entry name" value="Pili_assmbl_chaperone_bac"/>
</dbReference>
<evidence type="ECO:0000256" key="3">
    <source>
        <dbReference type="ARBA" id="ARBA00022558"/>
    </source>
</evidence>
<protein>
    <submittedName>
        <fullName evidence="12">Fimbria/pilus periplasmic chaperone</fullName>
    </submittedName>
</protein>
<dbReference type="PROSITE" id="PS00635">
    <property type="entry name" value="PILI_CHAPERONE"/>
    <property type="match status" value="1"/>
</dbReference>
<evidence type="ECO:0000256" key="2">
    <source>
        <dbReference type="ARBA" id="ARBA00007399"/>
    </source>
</evidence>
<feature type="chain" id="PRO_5042837569" evidence="9">
    <location>
        <begin position="27"/>
        <end position="249"/>
    </location>
</feature>
<dbReference type="InterPro" id="IPR018046">
    <property type="entry name" value="Pili_assmbl_chaperone_CS"/>
</dbReference>
<dbReference type="GO" id="GO:0030288">
    <property type="term" value="C:outer membrane-bounded periplasmic space"/>
    <property type="evidence" value="ECO:0007669"/>
    <property type="project" value="InterPro"/>
</dbReference>
<dbReference type="InterPro" id="IPR013783">
    <property type="entry name" value="Ig-like_fold"/>
</dbReference>
<dbReference type="SUPFAM" id="SSF49354">
    <property type="entry name" value="PapD-like"/>
    <property type="match status" value="1"/>
</dbReference>
<dbReference type="GeneID" id="98285842"/>
<dbReference type="PANTHER" id="PTHR30251">
    <property type="entry name" value="PILUS ASSEMBLY CHAPERONE"/>
    <property type="match status" value="1"/>
</dbReference>
<dbReference type="RefSeq" id="WP_036994864.1">
    <property type="nucleotide sequence ID" value="NZ_CP071706.1"/>
</dbReference>
<evidence type="ECO:0000256" key="7">
    <source>
        <dbReference type="ARBA" id="ARBA00023319"/>
    </source>
</evidence>
<keyword evidence="6 8" id="KW-0143">Chaperone</keyword>
<dbReference type="AlphaFoldDB" id="A0AAP0SJE8"/>
<evidence type="ECO:0000259" key="10">
    <source>
        <dbReference type="Pfam" id="PF00345"/>
    </source>
</evidence>
<feature type="domain" description="Pili assembly chaperone N-terminal" evidence="10">
    <location>
        <begin position="28"/>
        <end position="145"/>
    </location>
</feature>
<comment type="subcellular location">
    <subcellularLocation>
        <location evidence="1 8">Periplasm</location>
    </subcellularLocation>
</comment>
<dbReference type="SUPFAM" id="SSF49584">
    <property type="entry name" value="Periplasmic chaperone C-domain"/>
    <property type="match status" value="1"/>
</dbReference>
<evidence type="ECO:0000259" key="11">
    <source>
        <dbReference type="Pfam" id="PF02753"/>
    </source>
</evidence>
<dbReference type="PRINTS" id="PR00969">
    <property type="entry name" value="CHAPERONPILI"/>
</dbReference>
<keyword evidence="13" id="KW-1185">Reference proteome</keyword>
<evidence type="ECO:0000256" key="4">
    <source>
        <dbReference type="ARBA" id="ARBA00022729"/>
    </source>
</evidence>
<keyword evidence="5" id="KW-0574">Periplasm</keyword>
<dbReference type="GO" id="GO:0071555">
    <property type="term" value="P:cell wall organization"/>
    <property type="evidence" value="ECO:0007669"/>
    <property type="project" value="InterPro"/>
</dbReference>